<evidence type="ECO:0000256" key="3">
    <source>
        <dbReference type="ARBA" id="ARBA00022553"/>
    </source>
</evidence>
<dbReference type="EC" id="2.7.13.3" evidence="2"/>
<proteinExistence type="predicted"/>
<feature type="domain" description="PAS" evidence="10">
    <location>
        <begin position="1"/>
        <end position="73"/>
    </location>
</feature>
<evidence type="ECO:0000256" key="8">
    <source>
        <dbReference type="ARBA" id="ARBA00023026"/>
    </source>
</evidence>
<keyword evidence="3" id="KW-0597">Phosphoprotein</keyword>
<evidence type="ECO:0000259" key="11">
    <source>
        <dbReference type="PROSITE" id="PS50113"/>
    </source>
</evidence>
<dbReference type="SUPFAM" id="SSF55874">
    <property type="entry name" value="ATPase domain of HSP90 chaperone/DNA topoisomerase II/histidine kinase"/>
    <property type="match status" value="1"/>
</dbReference>
<dbReference type="GO" id="GO:0004673">
    <property type="term" value="F:protein histidine kinase activity"/>
    <property type="evidence" value="ECO:0007669"/>
    <property type="project" value="UniProtKB-EC"/>
</dbReference>
<evidence type="ECO:0000256" key="4">
    <source>
        <dbReference type="ARBA" id="ARBA00022679"/>
    </source>
</evidence>
<evidence type="ECO:0000256" key="7">
    <source>
        <dbReference type="ARBA" id="ARBA00022840"/>
    </source>
</evidence>
<dbReference type="PANTHER" id="PTHR41523">
    <property type="entry name" value="TWO-COMPONENT SYSTEM SENSOR PROTEIN"/>
    <property type="match status" value="1"/>
</dbReference>
<accession>A0A2P2DVD8</accession>
<evidence type="ECO:0000259" key="10">
    <source>
        <dbReference type="PROSITE" id="PS50112"/>
    </source>
</evidence>
<protein>
    <recommendedName>
        <fullName evidence="2">histidine kinase</fullName>
        <ecNumber evidence="2">2.7.13.3</ecNumber>
    </recommendedName>
</protein>
<dbReference type="InterPro" id="IPR000700">
    <property type="entry name" value="PAS-assoc_C"/>
</dbReference>
<keyword evidence="4" id="KW-0808">Transferase</keyword>
<dbReference type="InterPro" id="IPR036890">
    <property type="entry name" value="HATPase_C_sf"/>
</dbReference>
<dbReference type="InterPro" id="IPR013655">
    <property type="entry name" value="PAS_fold_3"/>
</dbReference>
<evidence type="ECO:0000259" key="9">
    <source>
        <dbReference type="PROSITE" id="PS50109"/>
    </source>
</evidence>
<feature type="domain" description="PAC" evidence="11">
    <location>
        <begin position="74"/>
        <end position="126"/>
    </location>
</feature>
<dbReference type="Pfam" id="PF02518">
    <property type="entry name" value="HATPase_c"/>
    <property type="match status" value="1"/>
</dbReference>
<feature type="domain" description="Histidine kinase" evidence="9">
    <location>
        <begin position="137"/>
        <end position="331"/>
    </location>
</feature>
<dbReference type="EMBL" id="BFBB01000001">
    <property type="protein sequence ID" value="GBF48563.1"/>
    <property type="molecule type" value="Genomic_DNA"/>
</dbReference>
<dbReference type="Pfam" id="PF08447">
    <property type="entry name" value="PAS_3"/>
    <property type="match status" value="1"/>
</dbReference>
<evidence type="ECO:0000256" key="5">
    <source>
        <dbReference type="ARBA" id="ARBA00022741"/>
    </source>
</evidence>
<dbReference type="InterPro" id="IPR011495">
    <property type="entry name" value="Sig_transdc_His_kin_sub2_dim/P"/>
</dbReference>
<dbReference type="InterPro" id="IPR035965">
    <property type="entry name" value="PAS-like_dom_sf"/>
</dbReference>
<keyword evidence="8" id="KW-0843">Virulence</keyword>
<dbReference type="PANTHER" id="PTHR41523:SF8">
    <property type="entry name" value="ETHYLENE RESPONSE SENSOR PROTEIN"/>
    <property type="match status" value="1"/>
</dbReference>
<keyword evidence="13" id="KW-1185">Reference proteome</keyword>
<evidence type="ECO:0000256" key="1">
    <source>
        <dbReference type="ARBA" id="ARBA00000085"/>
    </source>
</evidence>
<dbReference type="InterPro" id="IPR005467">
    <property type="entry name" value="His_kinase_dom"/>
</dbReference>
<dbReference type="AlphaFoldDB" id="A0A2P2DVD8"/>
<dbReference type="Gene3D" id="3.30.450.20">
    <property type="entry name" value="PAS domain"/>
    <property type="match status" value="1"/>
</dbReference>
<sequence>MLYQKILTEIQDSVLIFNIKTGKIEMVSKQSETFFELSSEEIRNHPERLIERLHPEDREMVARIWLNRLRERFLDLRYRLLFPDGRIKYASENRLYFYDESSQVGRAIGITSDISTYVKKQNLLESSLKENETLLTEVHHRVKNNLAVIISFLQIQAFTASKESSHILEQSIVRIKAIALVHEKLYGSKNLANLNTEDYIESLVENIKLMYMRSNILIELDIDPNQLNVSMAVPMGLMLTEMLTNSFRHAFQDQEHAEIKIKVKFVQEGKILFFYSDNGIGIPEGVDLQKAESIGLSVIFSLCSQMSGRIIEIKTAPGQGVSYNFEFRSKEKKT</sequence>
<dbReference type="SMART" id="SM00387">
    <property type="entry name" value="HATPase_c"/>
    <property type="match status" value="1"/>
</dbReference>
<dbReference type="InterPro" id="IPR000014">
    <property type="entry name" value="PAS"/>
</dbReference>
<reference evidence="12 13" key="1">
    <citation type="submission" date="2018-02" db="EMBL/GenBank/DDBJ databases">
        <title>Novel Leptospira species isolated from soil and water in Japan.</title>
        <authorList>
            <person name="Nakao R."/>
            <person name="Masuzawa T."/>
        </authorList>
    </citation>
    <scope>NUCLEOTIDE SEQUENCE [LARGE SCALE GENOMIC DNA]</scope>
    <source>
        <strain evidence="12 13">YH101</strain>
    </source>
</reference>
<dbReference type="InterPro" id="IPR003594">
    <property type="entry name" value="HATPase_dom"/>
</dbReference>
<evidence type="ECO:0000256" key="2">
    <source>
        <dbReference type="ARBA" id="ARBA00012438"/>
    </source>
</evidence>
<dbReference type="GO" id="GO:0005524">
    <property type="term" value="F:ATP binding"/>
    <property type="evidence" value="ECO:0007669"/>
    <property type="project" value="UniProtKB-KW"/>
</dbReference>
<dbReference type="Proteomes" id="UP000245133">
    <property type="component" value="Unassembled WGS sequence"/>
</dbReference>
<keyword evidence="7" id="KW-0067">ATP-binding</keyword>
<name>A0A2P2DVD8_9LEPT</name>
<evidence type="ECO:0000313" key="12">
    <source>
        <dbReference type="EMBL" id="GBF48563.1"/>
    </source>
</evidence>
<evidence type="ECO:0000313" key="13">
    <source>
        <dbReference type="Proteomes" id="UP000245133"/>
    </source>
</evidence>
<dbReference type="PROSITE" id="PS50112">
    <property type="entry name" value="PAS"/>
    <property type="match status" value="1"/>
</dbReference>
<keyword evidence="6 12" id="KW-0418">Kinase</keyword>
<dbReference type="PROSITE" id="PS50113">
    <property type="entry name" value="PAC"/>
    <property type="match status" value="1"/>
</dbReference>
<comment type="catalytic activity">
    <reaction evidence="1">
        <text>ATP + protein L-histidine = ADP + protein N-phospho-L-histidine.</text>
        <dbReference type="EC" id="2.7.13.3"/>
    </reaction>
</comment>
<dbReference type="SUPFAM" id="SSF55785">
    <property type="entry name" value="PYP-like sensor domain (PAS domain)"/>
    <property type="match status" value="1"/>
</dbReference>
<evidence type="ECO:0000256" key="6">
    <source>
        <dbReference type="ARBA" id="ARBA00022777"/>
    </source>
</evidence>
<dbReference type="CDD" id="cd00130">
    <property type="entry name" value="PAS"/>
    <property type="match status" value="1"/>
</dbReference>
<dbReference type="Gene3D" id="3.30.565.10">
    <property type="entry name" value="Histidine kinase-like ATPase, C-terminal domain"/>
    <property type="match status" value="1"/>
</dbReference>
<dbReference type="Pfam" id="PF07568">
    <property type="entry name" value="HisKA_2"/>
    <property type="match status" value="1"/>
</dbReference>
<gene>
    <name evidence="12" type="ORF">LPTSP4_00620</name>
</gene>
<dbReference type="PROSITE" id="PS50109">
    <property type="entry name" value="HIS_KIN"/>
    <property type="match status" value="1"/>
</dbReference>
<keyword evidence="5" id="KW-0547">Nucleotide-binding</keyword>
<comment type="caution">
    <text evidence="12">The sequence shown here is derived from an EMBL/GenBank/DDBJ whole genome shotgun (WGS) entry which is preliminary data.</text>
</comment>
<organism evidence="12 13">
    <name type="scientific">Leptospira ryugenii</name>
    <dbReference type="NCBI Taxonomy" id="1917863"/>
    <lineage>
        <taxon>Bacteria</taxon>
        <taxon>Pseudomonadati</taxon>
        <taxon>Spirochaetota</taxon>
        <taxon>Spirochaetia</taxon>
        <taxon>Leptospirales</taxon>
        <taxon>Leptospiraceae</taxon>
        <taxon>Leptospira</taxon>
    </lineage>
</organism>